<keyword evidence="3" id="KW-0813">Transport</keyword>
<dbReference type="PANTHER" id="PTHR43520">
    <property type="entry name" value="ATP7, ISOFORM B"/>
    <property type="match status" value="1"/>
</dbReference>
<feature type="transmembrane region" description="Helical" evidence="15">
    <location>
        <begin position="404"/>
        <end position="428"/>
    </location>
</feature>
<keyword evidence="10" id="KW-0460">Magnesium</keyword>
<dbReference type="PROSITE" id="PS00154">
    <property type="entry name" value="ATPASE_E1_E2"/>
    <property type="match status" value="1"/>
</dbReference>
<dbReference type="InterPro" id="IPR036412">
    <property type="entry name" value="HAD-like_sf"/>
</dbReference>
<sequence>MSCCSAALAGDIAGLNADPQAMRRREELRHAGRVLADGGADYVLSVPAIHCGKCISVVEDGLAGLDGVETVRVNLTLKRVSVRVAASLAADPLALLERLDALGYPATPVDLGDLSAHGEALHSTELLKALAVAGFGSANVMLLSVSVWSGADAATRDAFHLVSALITVPAIAYSGRVFFRSAISALRQGRLNMDVPISLAILLAVGMSLGETLTGGKTAYFDAALMLTFFLLIGRCLDERMRERARSAVTALARLSAKGATIVEGNQLRYAPLDEIRPGTRLRFVAGERLAVDAVVVAGTGFIDRSLVTGESVPVAVQPGDRLEAGVLNLSGPIEVEALRDAGHSFLAEIQRMMTAAEVGRGRRSRIADEIARIYAPAVHLIAAATFLLWIIAGGGWYEATYAAISVLIVTCPCALALAVPVVHVVAASRLFEHGILMKDGTGLEKLNGITHAIFDKTGTLTQTVAQSPITVLPLRERRIAAALTRSSSHPVCLALADRLKTEQRVALDAVREYPGLGLEARYGALRVRLGRGDWVAEIAADPSGAIDMIDGTALAIEGETVIGLAIAERLRDGARDTIPELASKGISAEILSGDADGPVRRIASLLKIPYRAGQTPKQKLLRIEALKGAGARVLMVGDGLNDAPSLSAGDVSMAPGSACDIGRLAADFVFTRDDLSSVTTALEIARRAHRLVAQNFAMAFGYNVIAVPLAVAGLITPLIAAIAMSLSSILVVANSLRLASTGAPWPVKTQVRAPSVSLKTAEVSA</sequence>
<dbReference type="InterPro" id="IPR059000">
    <property type="entry name" value="ATPase_P-type_domA"/>
</dbReference>
<evidence type="ECO:0000313" key="18">
    <source>
        <dbReference type="Proteomes" id="UP001294412"/>
    </source>
</evidence>
<evidence type="ECO:0000256" key="12">
    <source>
        <dbReference type="ARBA" id="ARBA00022989"/>
    </source>
</evidence>
<dbReference type="PROSITE" id="PS50846">
    <property type="entry name" value="HMA_2"/>
    <property type="match status" value="1"/>
</dbReference>
<dbReference type="PRINTS" id="PR00119">
    <property type="entry name" value="CATATPASE"/>
</dbReference>
<evidence type="ECO:0000256" key="1">
    <source>
        <dbReference type="ARBA" id="ARBA00004651"/>
    </source>
</evidence>
<evidence type="ECO:0000256" key="8">
    <source>
        <dbReference type="ARBA" id="ARBA00022741"/>
    </source>
</evidence>
<evidence type="ECO:0000256" key="6">
    <source>
        <dbReference type="ARBA" id="ARBA00022692"/>
    </source>
</evidence>
<evidence type="ECO:0000256" key="10">
    <source>
        <dbReference type="ARBA" id="ARBA00022842"/>
    </source>
</evidence>
<evidence type="ECO:0000256" key="9">
    <source>
        <dbReference type="ARBA" id="ARBA00022840"/>
    </source>
</evidence>
<dbReference type="InterPro" id="IPR036163">
    <property type="entry name" value="HMA_dom_sf"/>
</dbReference>
<dbReference type="Pfam" id="PF00702">
    <property type="entry name" value="Hydrolase"/>
    <property type="match status" value="1"/>
</dbReference>
<protein>
    <submittedName>
        <fullName evidence="17">Heavy metal translocating P-type ATPase</fullName>
    </submittedName>
</protein>
<dbReference type="Pfam" id="PF00122">
    <property type="entry name" value="E1-E2_ATPase"/>
    <property type="match status" value="1"/>
</dbReference>
<feature type="domain" description="HMA" evidence="16">
    <location>
        <begin position="40"/>
        <end position="107"/>
    </location>
</feature>
<evidence type="ECO:0000256" key="7">
    <source>
        <dbReference type="ARBA" id="ARBA00022723"/>
    </source>
</evidence>
<feature type="transmembrane region" description="Helical" evidence="15">
    <location>
        <begin position="191"/>
        <end position="213"/>
    </location>
</feature>
<dbReference type="Proteomes" id="UP001294412">
    <property type="component" value="Unassembled WGS sequence"/>
</dbReference>
<dbReference type="InterPro" id="IPR027256">
    <property type="entry name" value="P-typ_ATPase_IB"/>
</dbReference>
<comment type="similarity">
    <text evidence="2 15">Belongs to the cation transport ATPase (P-type) (TC 3.A.3) family. Type IB subfamily.</text>
</comment>
<dbReference type="Gene3D" id="2.70.150.10">
    <property type="entry name" value="Calcium-transporting ATPase, cytoplasmic transduction domain A"/>
    <property type="match status" value="1"/>
</dbReference>
<evidence type="ECO:0000256" key="5">
    <source>
        <dbReference type="ARBA" id="ARBA00022553"/>
    </source>
</evidence>
<dbReference type="Gene3D" id="3.40.1110.10">
    <property type="entry name" value="Calcium-transporting ATPase, cytoplasmic domain N"/>
    <property type="match status" value="1"/>
</dbReference>
<dbReference type="NCBIfam" id="TIGR01511">
    <property type="entry name" value="ATPase-IB1_Cu"/>
    <property type="match status" value="1"/>
</dbReference>
<keyword evidence="13" id="KW-0406">Ion transport</keyword>
<dbReference type="EMBL" id="JAXLPB010000003">
    <property type="protein sequence ID" value="MDY8109823.1"/>
    <property type="molecule type" value="Genomic_DNA"/>
</dbReference>
<comment type="caution">
    <text evidence="17">The sequence shown here is derived from an EMBL/GenBank/DDBJ whole genome shotgun (WGS) entry which is preliminary data.</text>
</comment>
<dbReference type="NCBIfam" id="TIGR01525">
    <property type="entry name" value="ATPase-IB_hvy"/>
    <property type="match status" value="1"/>
</dbReference>
<name>A0ABU5I524_9HYPH</name>
<dbReference type="InterPro" id="IPR006121">
    <property type="entry name" value="HMA_dom"/>
</dbReference>
<evidence type="ECO:0000256" key="4">
    <source>
        <dbReference type="ARBA" id="ARBA00022475"/>
    </source>
</evidence>
<dbReference type="Gene3D" id="3.30.70.100">
    <property type="match status" value="1"/>
</dbReference>
<feature type="transmembrane region" description="Helical" evidence="15">
    <location>
        <begin position="697"/>
        <end position="716"/>
    </location>
</feature>
<dbReference type="Gene3D" id="3.40.50.1000">
    <property type="entry name" value="HAD superfamily/HAD-like"/>
    <property type="match status" value="1"/>
</dbReference>
<keyword evidence="4 15" id="KW-1003">Cell membrane</keyword>
<keyword evidence="9 15" id="KW-0067">ATP-binding</keyword>
<evidence type="ECO:0000256" key="13">
    <source>
        <dbReference type="ARBA" id="ARBA00023065"/>
    </source>
</evidence>
<organism evidence="17 18">
    <name type="scientific">Fulvimarina uroteuthidis</name>
    <dbReference type="NCBI Taxonomy" id="3098149"/>
    <lineage>
        <taxon>Bacteria</taxon>
        <taxon>Pseudomonadati</taxon>
        <taxon>Pseudomonadota</taxon>
        <taxon>Alphaproteobacteria</taxon>
        <taxon>Hyphomicrobiales</taxon>
        <taxon>Aurantimonadaceae</taxon>
        <taxon>Fulvimarina</taxon>
    </lineage>
</organism>
<dbReference type="SUPFAM" id="SSF81665">
    <property type="entry name" value="Calcium ATPase, transmembrane domain M"/>
    <property type="match status" value="1"/>
</dbReference>
<proteinExistence type="inferred from homology"/>
<feature type="transmembrane region" description="Helical" evidence="15">
    <location>
        <begin position="219"/>
        <end position="237"/>
    </location>
</feature>
<dbReference type="InterPro" id="IPR023214">
    <property type="entry name" value="HAD_sf"/>
</dbReference>
<dbReference type="InterPro" id="IPR023298">
    <property type="entry name" value="ATPase_P-typ_TM_dom_sf"/>
</dbReference>
<evidence type="ECO:0000256" key="15">
    <source>
        <dbReference type="RuleBase" id="RU362081"/>
    </source>
</evidence>
<keyword evidence="8 15" id="KW-0547">Nucleotide-binding</keyword>
<keyword evidence="11" id="KW-1278">Translocase</keyword>
<keyword evidence="5" id="KW-0597">Phosphoprotein</keyword>
<evidence type="ECO:0000256" key="11">
    <source>
        <dbReference type="ARBA" id="ARBA00022967"/>
    </source>
</evidence>
<dbReference type="SUPFAM" id="SSF56784">
    <property type="entry name" value="HAD-like"/>
    <property type="match status" value="1"/>
</dbReference>
<dbReference type="CDD" id="cd00371">
    <property type="entry name" value="HMA"/>
    <property type="match status" value="1"/>
</dbReference>
<evidence type="ECO:0000256" key="3">
    <source>
        <dbReference type="ARBA" id="ARBA00022448"/>
    </source>
</evidence>
<reference evidence="17 18" key="1">
    <citation type="submission" date="2023-12" db="EMBL/GenBank/DDBJ databases">
        <title>Description of Novel Strain Fulvimarina sp. 2208YS6-2-32 isolated from Uroteuthis (Photololigo) edulis.</title>
        <authorList>
            <person name="Park J.-S."/>
        </authorList>
    </citation>
    <scope>NUCLEOTIDE SEQUENCE [LARGE SCALE GENOMIC DNA]</scope>
    <source>
        <strain evidence="17 18">2208YS6-2-32</strain>
    </source>
</reference>
<evidence type="ECO:0000313" key="17">
    <source>
        <dbReference type="EMBL" id="MDY8109823.1"/>
    </source>
</evidence>
<keyword evidence="14 15" id="KW-0472">Membrane</keyword>
<dbReference type="InterPro" id="IPR008250">
    <property type="entry name" value="ATPase_P-typ_transduc_dom_A_sf"/>
</dbReference>
<feature type="transmembrane region" description="Helical" evidence="15">
    <location>
        <begin position="158"/>
        <end position="179"/>
    </location>
</feature>
<feature type="transmembrane region" description="Helical" evidence="15">
    <location>
        <begin position="126"/>
        <end position="146"/>
    </location>
</feature>
<dbReference type="RefSeq" id="WP_322187311.1">
    <property type="nucleotide sequence ID" value="NZ_JAXLPB010000003.1"/>
</dbReference>
<dbReference type="InterPro" id="IPR023299">
    <property type="entry name" value="ATPase_P-typ_cyto_dom_N"/>
</dbReference>
<accession>A0ABU5I524</accession>
<dbReference type="PANTHER" id="PTHR43520:SF5">
    <property type="entry name" value="CATION-TRANSPORTING P-TYPE ATPASE-RELATED"/>
    <property type="match status" value="1"/>
</dbReference>
<dbReference type="SUPFAM" id="SSF81653">
    <property type="entry name" value="Calcium ATPase, transduction domain A"/>
    <property type="match status" value="1"/>
</dbReference>
<keyword evidence="18" id="KW-1185">Reference proteome</keyword>
<dbReference type="SUPFAM" id="SSF55008">
    <property type="entry name" value="HMA, heavy metal-associated domain"/>
    <property type="match status" value="1"/>
</dbReference>
<gene>
    <name evidence="17" type="ORF">U0C82_11805</name>
</gene>
<keyword evidence="12 15" id="KW-1133">Transmembrane helix</keyword>
<dbReference type="InterPro" id="IPR001757">
    <property type="entry name" value="P_typ_ATPase"/>
</dbReference>
<dbReference type="PRINTS" id="PR00943">
    <property type="entry name" value="CUATPASE"/>
</dbReference>
<evidence type="ECO:0000256" key="14">
    <source>
        <dbReference type="ARBA" id="ARBA00023136"/>
    </source>
</evidence>
<dbReference type="Pfam" id="PF00403">
    <property type="entry name" value="HMA"/>
    <property type="match status" value="1"/>
</dbReference>
<keyword evidence="7 15" id="KW-0479">Metal-binding</keyword>
<dbReference type="NCBIfam" id="TIGR01494">
    <property type="entry name" value="ATPase_P-type"/>
    <property type="match status" value="1"/>
</dbReference>
<feature type="transmembrane region" description="Helical" evidence="15">
    <location>
        <begin position="374"/>
        <end position="398"/>
    </location>
</feature>
<comment type="subcellular location">
    <subcellularLocation>
        <location evidence="1">Cell membrane</location>
        <topology evidence="1">Multi-pass membrane protein</topology>
    </subcellularLocation>
</comment>
<keyword evidence="6 15" id="KW-0812">Transmembrane</keyword>
<evidence type="ECO:0000259" key="16">
    <source>
        <dbReference type="PROSITE" id="PS50846"/>
    </source>
</evidence>
<dbReference type="InterPro" id="IPR018303">
    <property type="entry name" value="ATPase_P-typ_P_site"/>
</dbReference>
<evidence type="ECO:0000256" key="2">
    <source>
        <dbReference type="ARBA" id="ARBA00006024"/>
    </source>
</evidence>